<proteinExistence type="predicted"/>
<accession>A0A3N4I157</accession>
<dbReference type="Proteomes" id="UP000275078">
    <property type="component" value="Unassembled WGS sequence"/>
</dbReference>
<name>A0A3N4I157_ASCIM</name>
<gene>
    <name evidence="1" type="ORF">BJ508DRAFT_331931</name>
</gene>
<keyword evidence="2" id="KW-1185">Reference proteome</keyword>
<dbReference type="AlphaFoldDB" id="A0A3N4I157"/>
<organism evidence="1 2">
    <name type="scientific">Ascobolus immersus RN42</name>
    <dbReference type="NCBI Taxonomy" id="1160509"/>
    <lineage>
        <taxon>Eukaryota</taxon>
        <taxon>Fungi</taxon>
        <taxon>Dikarya</taxon>
        <taxon>Ascomycota</taxon>
        <taxon>Pezizomycotina</taxon>
        <taxon>Pezizomycetes</taxon>
        <taxon>Pezizales</taxon>
        <taxon>Ascobolaceae</taxon>
        <taxon>Ascobolus</taxon>
    </lineage>
</organism>
<reference evidence="1 2" key="1">
    <citation type="journal article" date="2018" name="Nat. Ecol. Evol.">
        <title>Pezizomycetes genomes reveal the molecular basis of ectomycorrhizal truffle lifestyle.</title>
        <authorList>
            <person name="Murat C."/>
            <person name="Payen T."/>
            <person name="Noel B."/>
            <person name="Kuo A."/>
            <person name="Morin E."/>
            <person name="Chen J."/>
            <person name="Kohler A."/>
            <person name="Krizsan K."/>
            <person name="Balestrini R."/>
            <person name="Da Silva C."/>
            <person name="Montanini B."/>
            <person name="Hainaut M."/>
            <person name="Levati E."/>
            <person name="Barry K.W."/>
            <person name="Belfiori B."/>
            <person name="Cichocki N."/>
            <person name="Clum A."/>
            <person name="Dockter R.B."/>
            <person name="Fauchery L."/>
            <person name="Guy J."/>
            <person name="Iotti M."/>
            <person name="Le Tacon F."/>
            <person name="Lindquist E.A."/>
            <person name="Lipzen A."/>
            <person name="Malagnac F."/>
            <person name="Mello A."/>
            <person name="Molinier V."/>
            <person name="Miyauchi S."/>
            <person name="Poulain J."/>
            <person name="Riccioni C."/>
            <person name="Rubini A."/>
            <person name="Sitrit Y."/>
            <person name="Splivallo R."/>
            <person name="Traeger S."/>
            <person name="Wang M."/>
            <person name="Zifcakova L."/>
            <person name="Wipf D."/>
            <person name="Zambonelli A."/>
            <person name="Paolocci F."/>
            <person name="Nowrousian M."/>
            <person name="Ottonello S."/>
            <person name="Baldrian P."/>
            <person name="Spatafora J.W."/>
            <person name="Henrissat B."/>
            <person name="Nagy L.G."/>
            <person name="Aury J.M."/>
            <person name="Wincker P."/>
            <person name="Grigoriev I.V."/>
            <person name="Bonfante P."/>
            <person name="Martin F.M."/>
        </authorList>
    </citation>
    <scope>NUCLEOTIDE SEQUENCE [LARGE SCALE GENOMIC DNA]</scope>
    <source>
        <strain evidence="1 2">RN42</strain>
    </source>
</reference>
<protein>
    <submittedName>
        <fullName evidence="1">Uncharacterized protein</fullName>
    </submittedName>
</protein>
<sequence>MDERWRKLKTRVLGRRSPAILPSPDVDGVATTTPIGDIYTKSLATDTADSKSVMYSSGVEILQIIPPGFKVDSHQKFDGNILYADSDLYRLMELGAKGRSPWEINELGLIAYGDIHPLIREPKRLHRPVGEQQSFSPKKSQDGVILIPPRQYLEIPTQLWWIPTSIEVLQCGSRRTVLVHGDARIGDYELTVWQKSREESEPSLWHAIGGWYKKMKVQFEFVIAEGLLPDRVSGRSWSLDPMASESKIVCVKENKGNPDLSEFAIQLHFVAAPKS</sequence>
<dbReference type="EMBL" id="ML119760">
    <property type="protein sequence ID" value="RPA75624.1"/>
    <property type="molecule type" value="Genomic_DNA"/>
</dbReference>
<evidence type="ECO:0000313" key="1">
    <source>
        <dbReference type="EMBL" id="RPA75624.1"/>
    </source>
</evidence>
<evidence type="ECO:0000313" key="2">
    <source>
        <dbReference type="Proteomes" id="UP000275078"/>
    </source>
</evidence>